<protein>
    <submittedName>
        <fullName evidence="1">Uncharacterized protein</fullName>
    </submittedName>
</protein>
<dbReference type="GeneID" id="92352992"/>
<dbReference type="KEGG" id="sjv:SJAV_00580"/>
<reference evidence="1" key="1">
    <citation type="submission" date="2024-03" db="EMBL/GenBank/DDBJ databases">
        <title>Complete genome sequence of Sulfurisphaera javensis strain KD-1.</title>
        <authorList>
            <person name="Sakai H."/>
            <person name="Nur N."/>
            <person name="Suwanto A."/>
            <person name="Kurosawa N."/>
        </authorList>
    </citation>
    <scope>NUCLEOTIDE SEQUENCE</scope>
    <source>
        <strain evidence="1">KD-1</strain>
    </source>
</reference>
<organism evidence="1">
    <name type="scientific">Sulfurisphaera javensis</name>
    <dbReference type="NCBI Taxonomy" id="2049879"/>
    <lineage>
        <taxon>Archaea</taxon>
        <taxon>Thermoproteota</taxon>
        <taxon>Thermoprotei</taxon>
        <taxon>Sulfolobales</taxon>
        <taxon>Sulfolobaceae</taxon>
        <taxon>Sulfurisphaera</taxon>
    </lineage>
</organism>
<evidence type="ECO:0000313" key="1">
    <source>
        <dbReference type="EMBL" id="BFH72114.1"/>
    </source>
</evidence>
<name>A0AAT9GMJ1_9CREN</name>
<accession>A0AAT9GMJ1</accession>
<proteinExistence type="predicted"/>
<gene>
    <name evidence="1" type="ORF">SJAV_00580</name>
</gene>
<dbReference type="EMBL" id="AP031322">
    <property type="protein sequence ID" value="BFH72114.1"/>
    <property type="molecule type" value="Genomic_DNA"/>
</dbReference>
<dbReference type="AlphaFoldDB" id="A0AAT9GMJ1"/>
<dbReference type="RefSeq" id="WP_369610364.1">
    <property type="nucleotide sequence ID" value="NZ_AP031322.1"/>
</dbReference>
<sequence length="190" mass="21164">MKSLSILFLLIGILGIVAFSQTYSISAKPLYLSLYSTFTVFNVVNTTYVGIKGYINYTIDYVVANTWIEIEIVNFTTHNQIASLTAYFTSSDSNYIYYDPSLNSVIFFINISSDKPVTIPISTLRIPGPLYNVNGEPVSNVTIIPLGYLVNVDGTPINETQVFQQYLNGTSIIKSMINGLAGYYVLYFYG</sequence>